<accession>A0AA39UXU7</accession>
<feature type="transmembrane region" description="Helical" evidence="8">
    <location>
        <begin position="292"/>
        <end position="316"/>
    </location>
</feature>
<gene>
    <name evidence="10" type="ORF">JMJ35_009922</name>
</gene>
<feature type="transmembrane region" description="Helical" evidence="8">
    <location>
        <begin position="190"/>
        <end position="212"/>
    </location>
</feature>
<dbReference type="PANTHER" id="PTHR23503">
    <property type="entry name" value="SOLUTE CARRIER FAMILY 2"/>
    <property type="match status" value="1"/>
</dbReference>
<dbReference type="PANTHER" id="PTHR23503:SF8">
    <property type="entry name" value="FACILITATED GLUCOSE TRANSPORTER PROTEIN 1"/>
    <property type="match status" value="1"/>
</dbReference>
<evidence type="ECO:0000259" key="9">
    <source>
        <dbReference type="PROSITE" id="PS50850"/>
    </source>
</evidence>
<evidence type="ECO:0000256" key="4">
    <source>
        <dbReference type="ARBA" id="ARBA00022692"/>
    </source>
</evidence>
<proteinExistence type="inferred from homology"/>
<dbReference type="InterPro" id="IPR020846">
    <property type="entry name" value="MFS_dom"/>
</dbReference>
<dbReference type="GO" id="GO:0015149">
    <property type="term" value="F:hexose transmembrane transporter activity"/>
    <property type="evidence" value="ECO:0007669"/>
    <property type="project" value="TreeGrafter"/>
</dbReference>
<feature type="transmembrane region" description="Helical" evidence="8">
    <location>
        <begin position="131"/>
        <end position="151"/>
    </location>
</feature>
<dbReference type="SUPFAM" id="SSF103473">
    <property type="entry name" value="MFS general substrate transporter"/>
    <property type="match status" value="1"/>
</dbReference>
<feature type="transmembrane region" description="Helical" evidence="8">
    <location>
        <begin position="75"/>
        <end position="93"/>
    </location>
</feature>
<keyword evidence="5 8" id="KW-1133">Transmembrane helix</keyword>
<comment type="subcellular location">
    <subcellularLocation>
        <location evidence="1">Membrane</location>
        <topology evidence="1">Multi-pass membrane protein</topology>
    </subcellularLocation>
</comment>
<dbReference type="EMBL" id="JAFEKC020000022">
    <property type="protein sequence ID" value="KAK0508033.1"/>
    <property type="molecule type" value="Genomic_DNA"/>
</dbReference>
<comment type="similarity">
    <text evidence="2 7">Belongs to the major facilitator superfamily. Sugar transporter (TC 2.A.1.1) family.</text>
</comment>
<feature type="transmembrane region" description="Helical" evidence="8">
    <location>
        <begin position="357"/>
        <end position="376"/>
    </location>
</feature>
<evidence type="ECO:0000256" key="1">
    <source>
        <dbReference type="ARBA" id="ARBA00004141"/>
    </source>
</evidence>
<feature type="transmembrane region" description="Helical" evidence="8">
    <location>
        <begin position="451"/>
        <end position="470"/>
    </location>
</feature>
<dbReference type="Proteomes" id="UP001166286">
    <property type="component" value="Unassembled WGS sequence"/>
</dbReference>
<dbReference type="InterPro" id="IPR005828">
    <property type="entry name" value="MFS_sugar_transport-like"/>
</dbReference>
<feature type="transmembrane region" description="Helical" evidence="8">
    <location>
        <begin position="419"/>
        <end position="439"/>
    </location>
</feature>
<dbReference type="GO" id="GO:0016020">
    <property type="term" value="C:membrane"/>
    <property type="evidence" value="ECO:0007669"/>
    <property type="project" value="UniProtKB-SubCell"/>
</dbReference>
<keyword evidence="3 7" id="KW-0813">Transport</keyword>
<keyword evidence="4 8" id="KW-0812">Transmembrane</keyword>
<sequence>MARGGEPLHRSLLRDMTPYLCSILLITATGPLQFGYHLSELNAPQDVITCEKKSISSSALHPSLPRCISMNTDQFAVVSSIFTLGGLLGALVAGPCCNKYGRLLTMRLTTMFFVIGPIFESLAPSISVISVGRFISGIGAGSSLVVGPIYISEVAPPKEKGFFGALTQIMINVGILLTQVLGYFLSRDNLWRIILGVGGCIGLAQLFGLFLVPESPKWLAEHNHPQKARDILRRIRGRKEDLEDEISAWNVDGVTEDTSEEESLLGAPSRSKASSESVGIFGVIMNPNYRPAIIAVVAVMFAQQLTGINSIIMYSVNLLSALLPTTAALLTVAISALNLIITTLCAPLSDKIGRKPCILLSIAGMGTSSILLALGMSYGVQILAAIATLMFVASFAVGLGPVPFILANELVGPEAVGATQSWALAANWIATFIVSQFFPILNKALGEKGRVYYVFAAIAAVLGGFIAWWVPESKGKRGADEVWGRKETRDRVE</sequence>
<dbReference type="NCBIfam" id="TIGR00879">
    <property type="entry name" value="SP"/>
    <property type="match status" value="1"/>
</dbReference>
<reference evidence="10" key="1">
    <citation type="submission" date="2023-03" db="EMBL/GenBank/DDBJ databases">
        <title>Complete genome of Cladonia borealis.</title>
        <authorList>
            <person name="Park H."/>
        </authorList>
    </citation>
    <scope>NUCLEOTIDE SEQUENCE</scope>
    <source>
        <strain evidence="10">ANT050790</strain>
    </source>
</reference>
<feature type="transmembrane region" description="Helical" evidence="8">
    <location>
        <begin position="100"/>
        <end position="119"/>
    </location>
</feature>
<evidence type="ECO:0000256" key="7">
    <source>
        <dbReference type="RuleBase" id="RU003346"/>
    </source>
</evidence>
<keyword evidence="6 8" id="KW-0472">Membrane</keyword>
<dbReference type="Pfam" id="PF00083">
    <property type="entry name" value="Sugar_tr"/>
    <property type="match status" value="1"/>
</dbReference>
<evidence type="ECO:0000313" key="10">
    <source>
        <dbReference type="EMBL" id="KAK0508033.1"/>
    </source>
</evidence>
<protein>
    <recommendedName>
        <fullName evidence="9">Major facilitator superfamily (MFS) profile domain-containing protein</fullName>
    </recommendedName>
</protein>
<dbReference type="InterPro" id="IPR005829">
    <property type="entry name" value="Sugar_transporter_CS"/>
</dbReference>
<evidence type="ECO:0000256" key="5">
    <source>
        <dbReference type="ARBA" id="ARBA00022989"/>
    </source>
</evidence>
<evidence type="ECO:0000313" key="11">
    <source>
        <dbReference type="Proteomes" id="UP001166286"/>
    </source>
</evidence>
<comment type="caution">
    <text evidence="10">The sequence shown here is derived from an EMBL/GenBank/DDBJ whole genome shotgun (WGS) entry which is preliminary data.</text>
</comment>
<name>A0AA39UXU7_9LECA</name>
<feature type="transmembrane region" description="Helical" evidence="8">
    <location>
        <begin position="322"/>
        <end position="345"/>
    </location>
</feature>
<evidence type="ECO:0000256" key="2">
    <source>
        <dbReference type="ARBA" id="ARBA00010992"/>
    </source>
</evidence>
<dbReference type="PRINTS" id="PR00171">
    <property type="entry name" value="SUGRTRNSPORT"/>
</dbReference>
<evidence type="ECO:0000256" key="3">
    <source>
        <dbReference type="ARBA" id="ARBA00022448"/>
    </source>
</evidence>
<evidence type="ECO:0000256" key="6">
    <source>
        <dbReference type="ARBA" id="ARBA00023136"/>
    </source>
</evidence>
<dbReference type="PROSITE" id="PS50850">
    <property type="entry name" value="MFS"/>
    <property type="match status" value="1"/>
</dbReference>
<dbReference type="Gene3D" id="1.20.1250.20">
    <property type="entry name" value="MFS general substrate transporter like domains"/>
    <property type="match status" value="1"/>
</dbReference>
<feature type="transmembrane region" description="Helical" evidence="8">
    <location>
        <begin position="382"/>
        <end position="407"/>
    </location>
</feature>
<dbReference type="InterPro" id="IPR003663">
    <property type="entry name" value="Sugar/inositol_transpt"/>
</dbReference>
<dbReference type="InterPro" id="IPR045263">
    <property type="entry name" value="GLUT"/>
</dbReference>
<feature type="transmembrane region" description="Helical" evidence="8">
    <location>
        <begin position="163"/>
        <end position="184"/>
    </location>
</feature>
<dbReference type="AlphaFoldDB" id="A0AA39UXU7"/>
<organism evidence="10 11">
    <name type="scientific">Cladonia borealis</name>
    <dbReference type="NCBI Taxonomy" id="184061"/>
    <lineage>
        <taxon>Eukaryota</taxon>
        <taxon>Fungi</taxon>
        <taxon>Dikarya</taxon>
        <taxon>Ascomycota</taxon>
        <taxon>Pezizomycotina</taxon>
        <taxon>Lecanoromycetes</taxon>
        <taxon>OSLEUM clade</taxon>
        <taxon>Lecanoromycetidae</taxon>
        <taxon>Lecanorales</taxon>
        <taxon>Lecanorineae</taxon>
        <taxon>Cladoniaceae</taxon>
        <taxon>Cladonia</taxon>
    </lineage>
</organism>
<feature type="domain" description="Major facilitator superfamily (MFS) profile" evidence="9">
    <location>
        <begin position="23"/>
        <end position="474"/>
    </location>
</feature>
<keyword evidence="11" id="KW-1185">Reference proteome</keyword>
<dbReference type="InterPro" id="IPR036259">
    <property type="entry name" value="MFS_trans_sf"/>
</dbReference>
<evidence type="ECO:0000256" key="8">
    <source>
        <dbReference type="SAM" id="Phobius"/>
    </source>
</evidence>
<dbReference type="PROSITE" id="PS00217">
    <property type="entry name" value="SUGAR_TRANSPORT_2"/>
    <property type="match status" value="1"/>
</dbReference>